<dbReference type="OrthoDB" id="677333at2"/>
<evidence type="ECO:0008006" key="4">
    <source>
        <dbReference type="Google" id="ProtNLM"/>
    </source>
</evidence>
<dbReference type="RefSeq" id="WP_145674694.1">
    <property type="nucleotide sequence ID" value="NZ_VIWO01000013.1"/>
</dbReference>
<accession>A0A561P418</accession>
<keyword evidence="3" id="KW-1185">Reference proteome</keyword>
<gene>
    <name evidence="2" type="ORF">FHW36_113117</name>
</gene>
<keyword evidence="1" id="KW-0812">Transmembrane</keyword>
<dbReference type="AlphaFoldDB" id="A0A561P418"/>
<evidence type="ECO:0000256" key="1">
    <source>
        <dbReference type="SAM" id="Phobius"/>
    </source>
</evidence>
<comment type="caution">
    <text evidence="2">The sequence shown here is derived from an EMBL/GenBank/DDBJ whole genome shotgun (WGS) entry which is preliminary data.</text>
</comment>
<keyword evidence="1" id="KW-1133">Transmembrane helix</keyword>
<dbReference type="EMBL" id="VIWO01000013">
    <property type="protein sequence ID" value="TWF32862.1"/>
    <property type="molecule type" value="Genomic_DNA"/>
</dbReference>
<reference evidence="2 3" key="1">
    <citation type="submission" date="2019-06" db="EMBL/GenBank/DDBJ databases">
        <title>Sorghum-associated microbial communities from plants grown in Nebraska, USA.</title>
        <authorList>
            <person name="Schachtman D."/>
        </authorList>
    </citation>
    <scope>NUCLEOTIDE SEQUENCE [LARGE SCALE GENOMIC DNA]</scope>
    <source>
        <strain evidence="2 3">1209</strain>
    </source>
</reference>
<keyword evidence="1" id="KW-0472">Membrane</keyword>
<name>A0A561P418_9BACT</name>
<protein>
    <recommendedName>
        <fullName evidence="4">PH (Pleckstrin Homology) domain-containing protein</fullName>
    </recommendedName>
</protein>
<organism evidence="2 3">
    <name type="scientific">Chitinophaga polysaccharea</name>
    <dbReference type="NCBI Taxonomy" id="1293035"/>
    <lineage>
        <taxon>Bacteria</taxon>
        <taxon>Pseudomonadati</taxon>
        <taxon>Bacteroidota</taxon>
        <taxon>Chitinophagia</taxon>
        <taxon>Chitinophagales</taxon>
        <taxon>Chitinophagaceae</taxon>
        <taxon>Chitinophaga</taxon>
    </lineage>
</organism>
<feature type="transmembrane region" description="Helical" evidence="1">
    <location>
        <begin position="12"/>
        <end position="32"/>
    </location>
</feature>
<feature type="transmembrane region" description="Helical" evidence="1">
    <location>
        <begin position="38"/>
        <end position="56"/>
    </location>
</feature>
<dbReference type="Proteomes" id="UP000320811">
    <property type="component" value="Unassembled WGS sequence"/>
</dbReference>
<sequence>MIIKCKGVFLNKMVIITMISGGLISLGLYLLFPGVKGYLYFMSMVLLFCSIIYIFYLNRFELLMLGVEQNELHLSFINNSFFKRHEIKVDQAQVRVKQDGDKLTFFIDGQQQAIIRKSAISEIDWNKLLDQFNI</sequence>
<proteinExistence type="predicted"/>
<evidence type="ECO:0000313" key="2">
    <source>
        <dbReference type="EMBL" id="TWF32862.1"/>
    </source>
</evidence>
<evidence type="ECO:0000313" key="3">
    <source>
        <dbReference type="Proteomes" id="UP000320811"/>
    </source>
</evidence>